<dbReference type="InterPro" id="IPR029058">
    <property type="entry name" value="AB_hydrolase_fold"/>
</dbReference>
<dbReference type="SUPFAM" id="SSF53474">
    <property type="entry name" value="alpha/beta-Hydrolases"/>
    <property type="match status" value="1"/>
</dbReference>
<dbReference type="Gene3D" id="3.40.50.1820">
    <property type="entry name" value="alpha/beta hydrolase"/>
    <property type="match status" value="1"/>
</dbReference>
<dbReference type="Pfam" id="PF07859">
    <property type="entry name" value="Abhydrolase_3"/>
    <property type="match status" value="1"/>
</dbReference>
<sequence length="418" mass="45865">MPAECPSDEIGRRAPIAAYGDTRGRRPQPGNGTPAPSGPRQMRRSPDICHYARMGPWHAPASSLELCGGETGATGAHDAEVLSMDKRRLSDRALRAIAVATATPTLAFAGYTAVSHLLFHRSNIATASEIYNRVTADKDKMGDPVAWDNYILKHAETNETHYSVSPLMSFKVSVEDTTFQGMQTFVLNRRAINDRAVLYIHGTAYVNQPTIYHWKFLDSVARRTRAEVRVPLYPLAPVHTYAEAYDKIEAVYRDLLSKYGEGGVTIMGDTAGGGIAAGFCQRLPELGLPQPARLILISPWVDASLHNPDLNAYQAVDPMYSLAGLRKIAHTWAKGTDVHDPMVSPINGQVRMLRNVYVYTGTREVFHPDAVLFAQRVRATGIHTELVVGSGLNANYPLYPIPEGQRAIEQISTAISTD</sequence>
<proteinExistence type="predicted"/>
<protein>
    <submittedName>
        <fullName evidence="4">Alpha/beta hydrolase</fullName>
    </submittedName>
</protein>
<evidence type="ECO:0000256" key="2">
    <source>
        <dbReference type="SAM" id="MobiDB-lite"/>
    </source>
</evidence>
<dbReference type="PANTHER" id="PTHR48081:SF8">
    <property type="entry name" value="ALPHA_BETA HYDROLASE FOLD-3 DOMAIN-CONTAINING PROTEIN-RELATED"/>
    <property type="match status" value="1"/>
</dbReference>
<dbReference type="Proteomes" id="UP000469325">
    <property type="component" value="Unassembled WGS sequence"/>
</dbReference>
<dbReference type="EMBL" id="VUNC01000001">
    <property type="protein sequence ID" value="MST71989.1"/>
    <property type="molecule type" value="Genomic_DNA"/>
</dbReference>
<dbReference type="InterPro" id="IPR050300">
    <property type="entry name" value="GDXG_lipolytic_enzyme"/>
</dbReference>
<evidence type="ECO:0000313" key="5">
    <source>
        <dbReference type="Proteomes" id="UP000469325"/>
    </source>
</evidence>
<dbReference type="GO" id="GO:0016787">
    <property type="term" value="F:hydrolase activity"/>
    <property type="evidence" value="ECO:0007669"/>
    <property type="project" value="UniProtKB-KW"/>
</dbReference>
<feature type="domain" description="Alpha/beta hydrolase fold-3" evidence="3">
    <location>
        <begin position="197"/>
        <end position="392"/>
    </location>
</feature>
<keyword evidence="1 4" id="KW-0378">Hydrolase</keyword>
<name>A0A6N7XPX0_9ACTN</name>
<dbReference type="InterPro" id="IPR013094">
    <property type="entry name" value="AB_hydrolase_3"/>
</dbReference>
<gene>
    <name evidence="4" type="ORF">FYJ68_02535</name>
</gene>
<reference evidence="4 5" key="1">
    <citation type="submission" date="2019-08" db="EMBL/GenBank/DDBJ databases">
        <title>In-depth cultivation of the pig gut microbiome towards novel bacterial diversity and tailored functional studies.</title>
        <authorList>
            <person name="Wylensek D."/>
            <person name="Hitch T.C.A."/>
            <person name="Clavel T."/>
        </authorList>
    </citation>
    <scope>NUCLEOTIDE SEQUENCE [LARGE SCALE GENOMIC DNA]</scope>
    <source>
        <strain evidence="4 5">CA-Schmier-601-WT-1</strain>
    </source>
</reference>
<dbReference type="AlphaFoldDB" id="A0A6N7XPX0"/>
<comment type="caution">
    <text evidence="4">The sequence shown here is derived from an EMBL/GenBank/DDBJ whole genome shotgun (WGS) entry which is preliminary data.</text>
</comment>
<keyword evidence="5" id="KW-1185">Reference proteome</keyword>
<accession>A0A6N7XPX0</accession>
<evidence type="ECO:0000313" key="4">
    <source>
        <dbReference type="EMBL" id="MST71989.1"/>
    </source>
</evidence>
<evidence type="ECO:0000256" key="1">
    <source>
        <dbReference type="ARBA" id="ARBA00022801"/>
    </source>
</evidence>
<organism evidence="4 5">
    <name type="scientific">Olsenella porci</name>
    <dbReference type="NCBI Taxonomy" id="2652279"/>
    <lineage>
        <taxon>Bacteria</taxon>
        <taxon>Bacillati</taxon>
        <taxon>Actinomycetota</taxon>
        <taxon>Coriobacteriia</taxon>
        <taxon>Coriobacteriales</taxon>
        <taxon>Atopobiaceae</taxon>
        <taxon>Olsenella</taxon>
    </lineage>
</organism>
<evidence type="ECO:0000259" key="3">
    <source>
        <dbReference type="Pfam" id="PF07859"/>
    </source>
</evidence>
<dbReference type="PANTHER" id="PTHR48081">
    <property type="entry name" value="AB HYDROLASE SUPERFAMILY PROTEIN C4A8.06C"/>
    <property type="match status" value="1"/>
</dbReference>
<feature type="region of interest" description="Disordered" evidence="2">
    <location>
        <begin position="1"/>
        <end position="44"/>
    </location>
</feature>